<gene>
    <name evidence="2" type="ORF">FC774_12685</name>
</gene>
<dbReference type="EMBL" id="SWOV01000037">
    <property type="protein sequence ID" value="NFF88714.1"/>
    <property type="molecule type" value="Genomic_DNA"/>
</dbReference>
<feature type="domain" description="Abortive infection protein-like C-terminal" evidence="1">
    <location>
        <begin position="188"/>
        <end position="246"/>
    </location>
</feature>
<dbReference type="Pfam" id="PF14355">
    <property type="entry name" value="Abi_C"/>
    <property type="match status" value="1"/>
</dbReference>
<evidence type="ECO:0000259" key="1">
    <source>
        <dbReference type="Pfam" id="PF14355"/>
    </source>
</evidence>
<dbReference type="RefSeq" id="WP_053532486.1">
    <property type="nucleotide sequence ID" value="NZ_LFPA01000150.1"/>
</dbReference>
<name>A0A6M0V7X8_CLOBO</name>
<evidence type="ECO:0000313" key="3">
    <source>
        <dbReference type="Proteomes" id="UP000476820"/>
    </source>
</evidence>
<dbReference type="Proteomes" id="UP000476820">
    <property type="component" value="Unassembled WGS sequence"/>
</dbReference>
<comment type="caution">
    <text evidence="2">The sequence shown here is derived from an EMBL/GenBank/DDBJ whole genome shotgun (WGS) entry which is preliminary data.</text>
</comment>
<organism evidence="2 3">
    <name type="scientific">Clostridium botulinum</name>
    <dbReference type="NCBI Taxonomy" id="1491"/>
    <lineage>
        <taxon>Bacteria</taxon>
        <taxon>Bacillati</taxon>
        <taxon>Bacillota</taxon>
        <taxon>Clostridia</taxon>
        <taxon>Eubacteriales</taxon>
        <taxon>Clostridiaceae</taxon>
        <taxon>Clostridium</taxon>
    </lineage>
</organism>
<sequence length="259" mass="30610">MFTYKLPFDNKKFLDIICRKLQRQNRAEILRLLEDAYISIDNLGISYYVDRAGRWDAKGIRIKFYVKEDNLPFLDNSQIEKILFDICDSTIPSEVGYDIKSICFEEDYYEDSKNKEELPNNISEESFEVLANSIKTSIDDGQPALALDRLHTYMIKYVRRLCDEHNIVYERDEPLNSCYGKYVKFVISEDKIESEMSKAILKTAISILDEFNYVRNNKSYAHDNDILNKDESMFIYKSVVNIVDFIEIVENKFNYNFRI</sequence>
<dbReference type="InterPro" id="IPR026001">
    <property type="entry name" value="Abi-like_C"/>
</dbReference>
<dbReference type="AlphaFoldDB" id="A0A6M0V7X8"/>
<evidence type="ECO:0000313" key="2">
    <source>
        <dbReference type="EMBL" id="NFF88714.1"/>
    </source>
</evidence>
<protein>
    <recommendedName>
        <fullName evidence="1">Abortive infection protein-like C-terminal domain-containing protein</fullName>
    </recommendedName>
</protein>
<proteinExistence type="predicted"/>
<reference evidence="2 3" key="1">
    <citation type="submission" date="2019-04" db="EMBL/GenBank/DDBJ databases">
        <title>Genome sequencing of Clostridium botulinum Groups I-IV and Clostridium butyricum.</title>
        <authorList>
            <person name="Brunt J."/>
            <person name="Van Vliet A.H.M."/>
            <person name="Stringer S.C."/>
            <person name="Carter A.T."/>
            <person name="Peck M.W."/>
        </authorList>
    </citation>
    <scope>NUCLEOTIDE SEQUENCE [LARGE SCALE GENOMIC DNA]</scope>
    <source>
        <strain evidence="2 3">1605</strain>
    </source>
</reference>
<dbReference type="OrthoDB" id="1551470at2"/>
<accession>A0A6M0V7X8</accession>